<dbReference type="CDD" id="cd06464">
    <property type="entry name" value="ACD_sHsps-like"/>
    <property type="match status" value="1"/>
</dbReference>
<dbReference type="OrthoDB" id="198277at2157"/>
<organism evidence="4 5">
    <name type="scientific">Natronorubrum halalkaliphilum</name>
    <dbReference type="NCBI Taxonomy" id="2691917"/>
    <lineage>
        <taxon>Archaea</taxon>
        <taxon>Methanobacteriati</taxon>
        <taxon>Methanobacteriota</taxon>
        <taxon>Stenosarchaea group</taxon>
        <taxon>Halobacteria</taxon>
        <taxon>Halobacteriales</taxon>
        <taxon>Natrialbaceae</taxon>
        <taxon>Natronorubrum</taxon>
    </lineage>
</organism>
<dbReference type="PROSITE" id="PS01031">
    <property type="entry name" value="SHSP"/>
    <property type="match status" value="1"/>
</dbReference>
<sequence>MSDRPNPLDGLEEWIDRMNRQLETAARSWESELDNRSHLDLSMGGSSTQLDLADTGAEFVVTVDVPGYETDDLELRVRGETLEISGERDRELFEGDAEGEAAHSAGTYIRRERETRSFSRQVRLPEPVDIDAVTAGVNNGILTVRLPKREPTGDAHEIDIE</sequence>
<evidence type="ECO:0000256" key="2">
    <source>
        <dbReference type="RuleBase" id="RU003616"/>
    </source>
</evidence>
<proteinExistence type="inferred from homology"/>
<evidence type="ECO:0000313" key="5">
    <source>
        <dbReference type="Proteomes" id="UP000434101"/>
    </source>
</evidence>
<dbReference type="InterPro" id="IPR031107">
    <property type="entry name" value="Small_HSP"/>
</dbReference>
<evidence type="ECO:0000259" key="3">
    <source>
        <dbReference type="PROSITE" id="PS01031"/>
    </source>
</evidence>
<comment type="caution">
    <text evidence="4">The sequence shown here is derived from an EMBL/GenBank/DDBJ whole genome shotgun (WGS) entry which is preliminary data.</text>
</comment>
<protein>
    <submittedName>
        <fullName evidence="4">Hsp20 family protein</fullName>
    </submittedName>
</protein>
<feature type="domain" description="SHSP" evidence="3">
    <location>
        <begin position="41"/>
        <end position="161"/>
    </location>
</feature>
<dbReference type="InterPro" id="IPR002068">
    <property type="entry name" value="A-crystallin/Hsp20_dom"/>
</dbReference>
<dbReference type="SUPFAM" id="SSF49764">
    <property type="entry name" value="HSP20-like chaperones"/>
    <property type="match status" value="1"/>
</dbReference>
<accession>A0A6B0VH34</accession>
<dbReference type="Pfam" id="PF00011">
    <property type="entry name" value="HSP20"/>
    <property type="match status" value="1"/>
</dbReference>
<dbReference type="AlphaFoldDB" id="A0A6B0VH34"/>
<dbReference type="RefSeq" id="WP_160061986.1">
    <property type="nucleotide sequence ID" value="NZ_WUYX01000004.1"/>
</dbReference>
<keyword evidence="5" id="KW-1185">Reference proteome</keyword>
<dbReference type="InterPro" id="IPR008978">
    <property type="entry name" value="HSP20-like_chaperone"/>
</dbReference>
<gene>
    <name evidence="4" type="ORF">GS429_01330</name>
</gene>
<comment type="similarity">
    <text evidence="1 2">Belongs to the small heat shock protein (HSP20) family.</text>
</comment>
<reference evidence="4 5" key="1">
    <citation type="submission" date="2020-01" db="EMBL/GenBank/DDBJ databases">
        <title>Natronorubrum sp. JWXQ-INN 674 isolated from Inner Mongolia Autonomous Region of China.</title>
        <authorList>
            <person name="Xue Q."/>
        </authorList>
    </citation>
    <scope>NUCLEOTIDE SEQUENCE [LARGE SCALE GENOMIC DNA]</scope>
    <source>
        <strain evidence="4 5">JWXQ-INN-674</strain>
    </source>
</reference>
<evidence type="ECO:0000256" key="1">
    <source>
        <dbReference type="PROSITE-ProRule" id="PRU00285"/>
    </source>
</evidence>
<evidence type="ECO:0000313" key="4">
    <source>
        <dbReference type="EMBL" id="MXV60733.1"/>
    </source>
</evidence>
<name>A0A6B0VH34_9EURY</name>
<dbReference type="Proteomes" id="UP000434101">
    <property type="component" value="Unassembled WGS sequence"/>
</dbReference>
<dbReference type="EMBL" id="WUYX01000004">
    <property type="protein sequence ID" value="MXV60733.1"/>
    <property type="molecule type" value="Genomic_DNA"/>
</dbReference>
<dbReference type="Gene3D" id="2.60.40.790">
    <property type="match status" value="1"/>
</dbReference>
<dbReference type="PANTHER" id="PTHR11527">
    <property type="entry name" value="HEAT-SHOCK PROTEIN 20 FAMILY MEMBER"/>
    <property type="match status" value="1"/>
</dbReference>